<accession>A0ABP8H5N4</accession>
<dbReference type="EMBL" id="BAABGJ010000009">
    <property type="protein sequence ID" value="GAA4334757.1"/>
    <property type="molecule type" value="Genomic_DNA"/>
</dbReference>
<protein>
    <submittedName>
        <fullName evidence="1">Uncharacterized protein</fullName>
    </submittedName>
</protein>
<sequence>MTPAPPSGRVIVLLGADHGSKAALALARALSQRLAQRGIAAKLRVDPCSERVPDASALEVYRQDKALILLLTSASPTPVDDALRSALIDAKLGFAAVHGEGEERLANAWRAIGAEAQPAGGRRAFLPGAAAASWSCDKCSDPECEHRLFTDLLAQRR</sequence>
<evidence type="ECO:0000313" key="1">
    <source>
        <dbReference type="EMBL" id="GAA4334757.1"/>
    </source>
</evidence>
<proteinExistence type="predicted"/>
<evidence type="ECO:0000313" key="2">
    <source>
        <dbReference type="Proteomes" id="UP001500975"/>
    </source>
</evidence>
<reference evidence="2" key="1">
    <citation type="journal article" date="2019" name="Int. J. Syst. Evol. Microbiol.">
        <title>The Global Catalogue of Microorganisms (GCM) 10K type strain sequencing project: providing services to taxonomists for standard genome sequencing and annotation.</title>
        <authorList>
            <consortium name="The Broad Institute Genomics Platform"/>
            <consortium name="The Broad Institute Genome Sequencing Center for Infectious Disease"/>
            <person name="Wu L."/>
            <person name="Ma J."/>
        </authorList>
    </citation>
    <scope>NUCLEOTIDE SEQUENCE [LARGE SCALE GENOMIC DNA]</scope>
    <source>
        <strain evidence="2">JCM 17804</strain>
    </source>
</reference>
<organism evidence="1 2">
    <name type="scientific">Variovorax defluvii</name>
    <dbReference type="NCBI Taxonomy" id="913761"/>
    <lineage>
        <taxon>Bacteria</taxon>
        <taxon>Pseudomonadati</taxon>
        <taxon>Pseudomonadota</taxon>
        <taxon>Betaproteobacteria</taxon>
        <taxon>Burkholderiales</taxon>
        <taxon>Comamonadaceae</taxon>
        <taxon>Variovorax</taxon>
    </lineage>
</organism>
<gene>
    <name evidence="1" type="ORF">GCM10023165_10790</name>
</gene>
<comment type="caution">
    <text evidence="1">The sequence shown here is derived from an EMBL/GenBank/DDBJ whole genome shotgun (WGS) entry which is preliminary data.</text>
</comment>
<dbReference type="Proteomes" id="UP001500975">
    <property type="component" value="Unassembled WGS sequence"/>
</dbReference>
<name>A0ABP8H5N4_9BURK</name>
<keyword evidence="2" id="KW-1185">Reference proteome</keyword>